<protein>
    <recommendedName>
        <fullName evidence="3">Integrase catalytic domain-containing protein</fullName>
    </recommendedName>
</protein>
<dbReference type="InterPro" id="IPR036397">
    <property type="entry name" value="RNaseH_sf"/>
</dbReference>
<dbReference type="Gene3D" id="3.30.420.10">
    <property type="entry name" value="Ribonuclease H-like superfamily/Ribonuclease H"/>
    <property type="match status" value="1"/>
</dbReference>
<keyword evidence="2" id="KW-1185">Reference proteome</keyword>
<evidence type="ECO:0008006" key="3">
    <source>
        <dbReference type="Google" id="ProtNLM"/>
    </source>
</evidence>
<dbReference type="InterPro" id="IPR012337">
    <property type="entry name" value="RNaseH-like_sf"/>
</dbReference>
<dbReference type="EMBL" id="JARYMX010000008">
    <property type="protein sequence ID" value="KAJ9539077.1"/>
    <property type="molecule type" value="Genomic_DNA"/>
</dbReference>
<reference evidence="1" key="1">
    <citation type="submission" date="2023-03" db="EMBL/GenBank/DDBJ databases">
        <title>Chromosome-scale reference genome and RAD-based genetic map of yellow starthistle (Centaurea solstitialis) reveal putative structural variation and QTLs associated with invader traits.</title>
        <authorList>
            <person name="Reatini B."/>
            <person name="Cang F.A."/>
            <person name="Jiang Q."/>
            <person name="Mckibben M.T.W."/>
            <person name="Barker M.S."/>
            <person name="Rieseberg L.H."/>
            <person name="Dlugosch K.M."/>
        </authorList>
    </citation>
    <scope>NUCLEOTIDE SEQUENCE</scope>
    <source>
        <strain evidence="1">CAN-66</strain>
        <tissue evidence="1">Leaf</tissue>
    </source>
</reference>
<dbReference type="AlphaFoldDB" id="A0AA38VUQ5"/>
<dbReference type="GO" id="GO:0003676">
    <property type="term" value="F:nucleic acid binding"/>
    <property type="evidence" value="ECO:0007669"/>
    <property type="project" value="InterPro"/>
</dbReference>
<organism evidence="1 2">
    <name type="scientific">Centaurea solstitialis</name>
    <name type="common">yellow star-thistle</name>
    <dbReference type="NCBI Taxonomy" id="347529"/>
    <lineage>
        <taxon>Eukaryota</taxon>
        <taxon>Viridiplantae</taxon>
        <taxon>Streptophyta</taxon>
        <taxon>Embryophyta</taxon>
        <taxon>Tracheophyta</taxon>
        <taxon>Spermatophyta</taxon>
        <taxon>Magnoliopsida</taxon>
        <taxon>eudicotyledons</taxon>
        <taxon>Gunneridae</taxon>
        <taxon>Pentapetalae</taxon>
        <taxon>asterids</taxon>
        <taxon>campanulids</taxon>
        <taxon>Asterales</taxon>
        <taxon>Asteraceae</taxon>
        <taxon>Carduoideae</taxon>
        <taxon>Cardueae</taxon>
        <taxon>Centaureinae</taxon>
        <taxon>Centaurea</taxon>
    </lineage>
</organism>
<evidence type="ECO:0000313" key="2">
    <source>
        <dbReference type="Proteomes" id="UP001172457"/>
    </source>
</evidence>
<dbReference type="SUPFAM" id="SSF53098">
    <property type="entry name" value="Ribonuclease H-like"/>
    <property type="match status" value="1"/>
</dbReference>
<proteinExistence type="predicted"/>
<evidence type="ECO:0000313" key="1">
    <source>
        <dbReference type="EMBL" id="KAJ9539077.1"/>
    </source>
</evidence>
<dbReference type="PANTHER" id="PTHR42648:SF28">
    <property type="entry name" value="TRANSPOSON-ENCODED PROTEIN WITH RIBONUCLEASE H-LIKE AND RETROVIRUS ZINC FINGER-LIKE DOMAINS"/>
    <property type="match status" value="1"/>
</dbReference>
<sequence>MESIQKQAKLKVLLHLIFNKMAQYTTPYNPSKSGMAERKNRTLLNMVRSMMCTTGLPIFLWGETLKTANYICNRSPSKSIEETPFELWYGKQPSLHHLHV</sequence>
<dbReference type="Proteomes" id="UP001172457">
    <property type="component" value="Chromosome 8"/>
</dbReference>
<comment type="caution">
    <text evidence="1">The sequence shown here is derived from an EMBL/GenBank/DDBJ whole genome shotgun (WGS) entry which is preliminary data.</text>
</comment>
<dbReference type="InterPro" id="IPR039537">
    <property type="entry name" value="Retrotran_Ty1/copia-like"/>
</dbReference>
<accession>A0AA38VUQ5</accession>
<dbReference type="PANTHER" id="PTHR42648">
    <property type="entry name" value="TRANSPOSASE, PUTATIVE-RELATED"/>
    <property type="match status" value="1"/>
</dbReference>
<gene>
    <name evidence="1" type="ORF">OSB04_031810</name>
</gene>
<name>A0AA38VUQ5_9ASTR</name>